<feature type="region of interest" description="Disordered" evidence="1">
    <location>
        <begin position="1"/>
        <end position="30"/>
    </location>
</feature>
<protein>
    <recommendedName>
        <fullName evidence="4">Flavin reductase</fullName>
    </recommendedName>
</protein>
<dbReference type="Proteomes" id="UP000306145">
    <property type="component" value="Unassembled WGS sequence"/>
</dbReference>
<dbReference type="EMBL" id="VDFY01000158">
    <property type="protein sequence ID" value="TNH28256.1"/>
    <property type="molecule type" value="Genomic_DNA"/>
</dbReference>
<gene>
    <name evidence="2" type="ORF">FHG89_15875</name>
</gene>
<evidence type="ECO:0000313" key="2">
    <source>
        <dbReference type="EMBL" id="TNH28256.1"/>
    </source>
</evidence>
<evidence type="ECO:0000256" key="1">
    <source>
        <dbReference type="SAM" id="MobiDB-lite"/>
    </source>
</evidence>
<reference evidence="2 3" key="1">
    <citation type="submission" date="2019-06" db="EMBL/GenBank/DDBJ databases">
        <title>Micromonospora ordensis sp. nov., isolated from deep marine sediment.</title>
        <authorList>
            <person name="Veyisoglu A."/>
            <person name="Carro L."/>
            <person name="Klenk H.-P."/>
            <person name="Sahin N."/>
        </authorList>
    </citation>
    <scope>NUCLEOTIDE SEQUENCE [LARGE SCALE GENOMIC DNA]</scope>
    <source>
        <strain evidence="2 3">S2509</strain>
    </source>
</reference>
<comment type="caution">
    <text evidence="2">The sequence shown here is derived from an EMBL/GenBank/DDBJ whole genome shotgun (WGS) entry which is preliminary data.</text>
</comment>
<dbReference type="OrthoDB" id="3393036at2"/>
<keyword evidence="3" id="KW-1185">Reference proteome</keyword>
<sequence>MISVQTPAPEHGPAANRPRQHGQALPHTPLRPHWACRADGQPWPCPMARLMLKAEYENAMPSLSIYLVGLLYEAMRDLYHLNPHDGPSPRALFDRFVGWGPFRRPIVEPATSHSGT</sequence>
<evidence type="ECO:0008006" key="4">
    <source>
        <dbReference type="Google" id="ProtNLM"/>
    </source>
</evidence>
<dbReference type="RefSeq" id="WP_139585160.1">
    <property type="nucleotide sequence ID" value="NZ_VDFY01000158.1"/>
</dbReference>
<accession>A0A5C4QRE9</accession>
<name>A0A5C4QRE9_9ACTN</name>
<evidence type="ECO:0000313" key="3">
    <source>
        <dbReference type="Proteomes" id="UP000306145"/>
    </source>
</evidence>
<proteinExistence type="predicted"/>
<dbReference type="AlphaFoldDB" id="A0A5C4QRE9"/>
<organism evidence="2 3">
    <name type="scientific">Micromonospora orduensis</name>
    <dbReference type="NCBI Taxonomy" id="1420891"/>
    <lineage>
        <taxon>Bacteria</taxon>
        <taxon>Bacillati</taxon>
        <taxon>Actinomycetota</taxon>
        <taxon>Actinomycetes</taxon>
        <taxon>Micromonosporales</taxon>
        <taxon>Micromonosporaceae</taxon>
        <taxon>Micromonospora</taxon>
    </lineage>
</organism>